<dbReference type="Gene3D" id="3.40.50.880">
    <property type="match status" value="1"/>
</dbReference>
<evidence type="ECO:0000256" key="5">
    <source>
        <dbReference type="ARBA" id="ARBA00022598"/>
    </source>
</evidence>
<dbReference type="InterPro" id="IPR029062">
    <property type="entry name" value="Class_I_gatase-like"/>
</dbReference>
<keyword evidence="5" id="KW-0436">Ligase</keyword>
<dbReference type="Proteomes" id="UP000024329">
    <property type="component" value="Unassembled WGS sequence"/>
</dbReference>
<dbReference type="eggNOG" id="COG1797">
    <property type="taxonomic scope" value="Bacteria"/>
</dbReference>
<dbReference type="InterPro" id="IPR027417">
    <property type="entry name" value="P-loop_NTPase"/>
</dbReference>
<keyword evidence="6" id="KW-0547">Nucleotide-binding</keyword>
<comment type="caution">
    <text evidence="12">The sequence shown here is derived from an EMBL/GenBank/DDBJ whole genome shotgun (WGS) entry which is preliminary data.</text>
</comment>
<comment type="cofactor">
    <cofactor evidence="1">
        <name>Mg(2+)</name>
        <dbReference type="ChEBI" id="CHEBI:18420"/>
    </cofactor>
</comment>
<dbReference type="STRING" id="158500.BES08_14580"/>
<dbReference type="PANTHER" id="PTHR43873">
    <property type="entry name" value="COBYRINATE A,C-DIAMIDE SYNTHASE"/>
    <property type="match status" value="1"/>
</dbReference>
<evidence type="ECO:0000259" key="10">
    <source>
        <dbReference type="Pfam" id="PF01656"/>
    </source>
</evidence>
<keyword evidence="7" id="KW-0067">ATP-binding</keyword>
<evidence type="ECO:0000313" key="12">
    <source>
        <dbReference type="EMBL" id="EZP82405.1"/>
    </source>
</evidence>
<organism evidence="12 13">
    <name type="scientific">Novosphingobium resinovorum</name>
    <dbReference type="NCBI Taxonomy" id="158500"/>
    <lineage>
        <taxon>Bacteria</taxon>
        <taxon>Pseudomonadati</taxon>
        <taxon>Pseudomonadota</taxon>
        <taxon>Alphaproteobacteria</taxon>
        <taxon>Sphingomonadales</taxon>
        <taxon>Sphingomonadaceae</taxon>
        <taxon>Novosphingobium</taxon>
    </lineage>
</organism>
<evidence type="ECO:0000256" key="4">
    <source>
        <dbReference type="ARBA" id="ARBA00022573"/>
    </source>
</evidence>
<evidence type="ECO:0000313" key="13">
    <source>
        <dbReference type="Proteomes" id="UP000024329"/>
    </source>
</evidence>
<dbReference type="NCBIfam" id="TIGR00379">
    <property type="entry name" value="cobB"/>
    <property type="match status" value="1"/>
</dbReference>
<proteinExistence type="inferred from homology"/>
<dbReference type="SUPFAM" id="SSF52317">
    <property type="entry name" value="Class I glutamine amidotransferase-like"/>
    <property type="match status" value="1"/>
</dbReference>
<keyword evidence="4" id="KW-0169">Cobalamin biosynthesis</keyword>
<reference evidence="12 13" key="1">
    <citation type="submission" date="2014-03" db="EMBL/GenBank/DDBJ databases">
        <title>Whole genome sequence of Novosphingobium resinovorum KF1.</title>
        <authorList>
            <person name="Gan H.M."/>
            <person name="Gan H.Y."/>
            <person name="Chew T.H."/>
            <person name="Savka M.A."/>
        </authorList>
    </citation>
    <scope>NUCLEOTIDE SEQUENCE [LARGE SCALE GENOMIC DNA]</scope>
    <source>
        <strain evidence="12 13">KF1</strain>
    </source>
</reference>
<dbReference type="EMBL" id="JFYZ01000008">
    <property type="protein sequence ID" value="EZP82405.1"/>
    <property type="molecule type" value="Genomic_DNA"/>
</dbReference>
<evidence type="ECO:0000256" key="3">
    <source>
        <dbReference type="ARBA" id="ARBA00006205"/>
    </source>
</evidence>
<evidence type="ECO:0000256" key="7">
    <source>
        <dbReference type="ARBA" id="ARBA00022840"/>
    </source>
</evidence>
<comment type="similarity">
    <text evidence="3">Belongs to the CobB/CobQ family. CobQ subfamily.</text>
</comment>
<dbReference type="AlphaFoldDB" id="A0A031JZL5"/>
<dbReference type="SUPFAM" id="SSF52540">
    <property type="entry name" value="P-loop containing nucleoside triphosphate hydrolases"/>
    <property type="match status" value="1"/>
</dbReference>
<dbReference type="InterPro" id="IPR004484">
    <property type="entry name" value="CbiA/CobB_synth"/>
</dbReference>
<dbReference type="PROSITE" id="PS51274">
    <property type="entry name" value="GATASE_COBBQ"/>
    <property type="match status" value="1"/>
</dbReference>
<protein>
    <submittedName>
        <fullName evidence="12">Cobyrinic acid a,c-diamide synthase</fullName>
    </submittedName>
</protein>
<keyword evidence="8" id="KW-0460">Magnesium</keyword>
<evidence type="ECO:0000256" key="9">
    <source>
        <dbReference type="ARBA" id="ARBA00022962"/>
    </source>
</evidence>
<keyword evidence="9" id="KW-0315">Glutamine amidotransferase</keyword>
<gene>
    <name evidence="12" type="ORF">BV97_01902</name>
</gene>
<dbReference type="CDD" id="cd03130">
    <property type="entry name" value="GATase1_CobB"/>
    <property type="match status" value="1"/>
</dbReference>
<evidence type="ECO:0000256" key="8">
    <source>
        <dbReference type="ARBA" id="ARBA00022842"/>
    </source>
</evidence>
<evidence type="ECO:0000259" key="11">
    <source>
        <dbReference type="Pfam" id="PF07685"/>
    </source>
</evidence>
<dbReference type="InterPro" id="IPR002586">
    <property type="entry name" value="CobQ/CobB/MinD/ParA_Nub-bd_dom"/>
</dbReference>
<dbReference type="Pfam" id="PF07685">
    <property type="entry name" value="GATase_3"/>
    <property type="match status" value="1"/>
</dbReference>
<dbReference type="PANTHER" id="PTHR43873:SF1">
    <property type="entry name" value="COBYRINATE A,C-DIAMIDE SYNTHASE"/>
    <property type="match status" value="1"/>
</dbReference>
<evidence type="ECO:0000256" key="2">
    <source>
        <dbReference type="ARBA" id="ARBA00004953"/>
    </source>
</evidence>
<sequence>MDTPRQDDAPACPAYLISAPSSGQGKTLVTAALARRHRNAGRRVRVFKVGPDFLDPMVLEVASGAPVLQLDLFMCGEAQCRALLHEAAREADLILVEGAMGLFDGDPSAADLAERFGFPVLAVVDGSAMAQTFGALVHGLATYRPGLEVHAVIANRVGSARHAELLEQGVPASVKWLGTFPREAGLTLPERHLGLVQAAEVADLDARLDRAASLLPDAVLDLPPPVLFAAPEDTQQFPDLTGLRIAIARDEAFAFIYHANLQWLERTGAQLAFFSPLHDARLPDCDALWLPGGYPELHLEALAGNTPMLDTIRAHHGAGKPILAECGGMLYACASLTDVQGNRADLLGLLEGHAAMQRRFAALGMQHIALPEGTLRGHTFHYSRLETGLVPEARASTPDGRDGEALYRVGSLTASYMHGYFPSAPEAAARFFVQASTSD</sequence>
<dbReference type="GO" id="GO:0042242">
    <property type="term" value="F:cobyrinic acid a,c-diamide synthase activity"/>
    <property type="evidence" value="ECO:0007669"/>
    <property type="project" value="InterPro"/>
</dbReference>
<dbReference type="NCBIfam" id="NF002204">
    <property type="entry name" value="PRK01077.1"/>
    <property type="match status" value="1"/>
</dbReference>
<feature type="domain" description="CobQ/CobB/MinD/ParA nucleotide binding" evidence="10">
    <location>
        <begin position="17"/>
        <end position="192"/>
    </location>
</feature>
<accession>A0A031JZL5</accession>
<dbReference type="PATRIC" id="fig|158500.4.peg.1944"/>
<comment type="pathway">
    <text evidence="2">Cofactor biosynthesis; adenosylcobalamin biosynthesis.</text>
</comment>
<dbReference type="InterPro" id="IPR011698">
    <property type="entry name" value="GATase_3"/>
</dbReference>
<evidence type="ECO:0000256" key="1">
    <source>
        <dbReference type="ARBA" id="ARBA00001946"/>
    </source>
</evidence>
<feature type="domain" description="CobB/CobQ-like glutamine amidotransferase" evidence="11">
    <location>
        <begin position="244"/>
        <end position="423"/>
    </location>
</feature>
<name>A0A031JZL5_9SPHN</name>
<dbReference type="Pfam" id="PF01656">
    <property type="entry name" value="CbiA"/>
    <property type="match status" value="1"/>
</dbReference>
<evidence type="ECO:0000256" key="6">
    <source>
        <dbReference type="ARBA" id="ARBA00022741"/>
    </source>
</evidence>
<dbReference type="Gene3D" id="3.40.50.300">
    <property type="entry name" value="P-loop containing nucleotide triphosphate hydrolases"/>
    <property type="match status" value="1"/>
</dbReference>
<dbReference type="GO" id="GO:0005524">
    <property type="term" value="F:ATP binding"/>
    <property type="evidence" value="ECO:0007669"/>
    <property type="project" value="UniProtKB-KW"/>
</dbReference>
<dbReference type="GO" id="GO:0009236">
    <property type="term" value="P:cobalamin biosynthetic process"/>
    <property type="evidence" value="ECO:0007669"/>
    <property type="project" value="UniProtKB-KW"/>
</dbReference>